<evidence type="ECO:0000313" key="3">
    <source>
        <dbReference type="EMBL" id="THV07102.1"/>
    </source>
</evidence>
<dbReference type="PANTHER" id="PTHR43173:SF37">
    <property type="entry name" value="ABC1 FAMILY PROTEIN C10F6.14C"/>
    <property type="match status" value="1"/>
</dbReference>
<proteinExistence type="inferred from homology"/>
<dbReference type="CDD" id="cd13969">
    <property type="entry name" value="ADCK1-like"/>
    <property type="match status" value="1"/>
</dbReference>
<comment type="similarity">
    <text evidence="1">Belongs to the protein kinase superfamily. ADCK protein kinase family.</text>
</comment>
<evidence type="ECO:0000256" key="1">
    <source>
        <dbReference type="ARBA" id="ARBA00009670"/>
    </source>
</evidence>
<dbReference type="Pfam" id="PF03109">
    <property type="entry name" value="ABC1"/>
    <property type="match status" value="2"/>
</dbReference>
<feature type="domain" description="ABC1 atypical kinase-like" evidence="2">
    <location>
        <begin position="157"/>
        <end position="328"/>
    </location>
</feature>
<dbReference type="InterPro" id="IPR051130">
    <property type="entry name" value="Mito_struct-func_regulator"/>
</dbReference>
<evidence type="ECO:0000259" key="2">
    <source>
        <dbReference type="Pfam" id="PF03109"/>
    </source>
</evidence>
<dbReference type="EMBL" id="ML179039">
    <property type="protein sequence ID" value="THV07102.1"/>
    <property type="molecule type" value="Genomic_DNA"/>
</dbReference>
<dbReference type="SUPFAM" id="SSF56112">
    <property type="entry name" value="Protein kinase-like (PK-like)"/>
    <property type="match status" value="1"/>
</dbReference>
<keyword evidence="4" id="KW-1185">Reference proteome</keyword>
<dbReference type="InterPro" id="IPR045307">
    <property type="entry name" value="ADCK1_dom"/>
</dbReference>
<dbReference type="PANTHER" id="PTHR43173">
    <property type="entry name" value="ABC1 FAMILY PROTEIN"/>
    <property type="match status" value="1"/>
</dbReference>
<organism evidence="3 4">
    <name type="scientific">Dendrothele bispora (strain CBS 962.96)</name>
    <dbReference type="NCBI Taxonomy" id="1314807"/>
    <lineage>
        <taxon>Eukaryota</taxon>
        <taxon>Fungi</taxon>
        <taxon>Dikarya</taxon>
        <taxon>Basidiomycota</taxon>
        <taxon>Agaricomycotina</taxon>
        <taxon>Agaricomycetes</taxon>
        <taxon>Agaricomycetidae</taxon>
        <taxon>Agaricales</taxon>
        <taxon>Agaricales incertae sedis</taxon>
        <taxon>Dendrothele</taxon>
    </lineage>
</organism>
<dbReference type="Proteomes" id="UP000297245">
    <property type="component" value="Unassembled WGS sequence"/>
</dbReference>
<name>A0A4S8MVJ1_DENBC</name>
<accession>A0A4S8MVJ1</accession>
<dbReference type="AlphaFoldDB" id="A0A4S8MVJ1"/>
<evidence type="ECO:0000313" key="4">
    <source>
        <dbReference type="Proteomes" id="UP000297245"/>
    </source>
</evidence>
<dbReference type="InterPro" id="IPR011009">
    <property type="entry name" value="Kinase-like_dom_sf"/>
</dbReference>
<reference evidence="3 4" key="1">
    <citation type="journal article" date="2019" name="Nat. Ecol. Evol.">
        <title>Megaphylogeny resolves global patterns of mushroom evolution.</title>
        <authorList>
            <person name="Varga T."/>
            <person name="Krizsan K."/>
            <person name="Foldi C."/>
            <person name="Dima B."/>
            <person name="Sanchez-Garcia M."/>
            <person name="Sanchez-Ramirez S."/>
            <person name="Szollosi G.J."/>
            <person name="Szarkandi J.G."/>
            <person name="Papp V."/>
            <person name="Albert L."/>
            <person name="Andreopoulos W."/>
            <person name="Angelini C."/>
            <person name="Antonin V."/>
            <person name="Barry K.W."/>
            <person name="Bougher N.L."/>
            <person name="Buchanan P."/>
            <person name="Buyck B."/>
            <person name="Bense V."/>
            <person name="Catcheside P."/>
            <person name="Chovatia M."/>
            <person name="Cooper J."/>
            <person name="Damon W."/>
            <person name="Desjardin D."/>
            <person name="Finy P."/>
            <person name="Geml J."/>
            <person name="Haridas S."/>
            <person name="Hughes K."/>
            <person name="Justo A."/>
            <person name="Karasinski D."/>
            <person name="Kautmanova I."/>
            <person name="Kiss B."/>
            <person name="Kocsube S."/>
            <person name="Kotiranta H."/>
            <person name="LaButti K.M."/>
            <person name="Lechner B.E."/>
            <person name="Liimatainen K."/>
            <person name="Lipzen A."/>
            <person name="Lukacs Z."/>
            <person name="Mihaltcheva S."/>
            <person name="Morgado L.N."/>
            <person name="Niskanen T."/>
            <person name="Noordeloos M.E."/>
            <person name="Ohm R.A."/>
            <person name="Ortiz-Santana B."/>
            <person name="Ovrebo C."/>
            <person name="Racz N."/>
            <person name="Riley R."/>
            <person name="Savchenko A."/>
            <person name="Shiryaev A."/>
            <person name="Soop K."/>
            <person name="Spirin V."/>
            <person name="Szebenyi C."/>
            <person name="Tomsovsky M."/>
            <person name="Tulloss R.E."/>
            <person name="Uehling J."/>
            <person name="Grigoriev I.V."/>
            <person name="Vagvolgyi C."/>
            <person name="Papp T."/>
            <person name="Martin F.M."/>
            <person name="Miettinen O."/>
            <person name="Hibbett D.S."/>
            <person name="Nagy L.G."/>
        </authorList>
    </citation>
    <scope>NUCLEOTIDE SEQUENCE [LARGE SCALE GENOMIC DNA]</scope>
    <source>
        <strain evidence="3 4">CBS 962.96</strain>
    </source>
</reference>
<sequence length="681" mass="78572">MLNARFRAAVRSRPAFSTLRPAQRPFPIHRQFSTSRPYSSHTSSTKSNSSRVQRYLYRTAYLSFGFGALYLADREWNASAIARNFRTLWTCAMITLDYKFNFTEEKSDQIPELHERVAERVYDLFTKNGGLYIKIGQAFAANSSVLPKPMQAKLSRLFDDAPQIPYSQVDYVFRSEFGRPPSGPDGVFEVFEEEAVASASIAQVHRAKLWPQPGEKEGKWVAVKIQKPDVAKQMEWDLGAYRMVMWMFEHWAFDLPVYFVVDFVSDHLRRELDFLLEAQNAKTTAAFVASEPRLRDSVHIPNVYDEYTTKRVMTAEWIDGVRLSDRDGVLKLMGERRSFATPEVVPSIVASPPLPQDSEPGLVNPVLSPTSALSSGLTPSEIPPPTKFNFPSKPLRGGIQSIMQTMVELFSAQMFNWGYIHCDPHPGNIIIRPNPSSPSKPQLVLLDHGLYVRVDEEFKKDWAGMWKALLIADFGQVARTTKKWGVGLPDLFASVALARPTRLTRRHKNNKQREEDEKRMKKQLEEWAKMSQYEQSVRMKQKLKEFLTDTDRMPKVLIFLLRNMRIVQGNNQSFGSPVNRIKITGLWASRALSENRSLTLSQRIHEYIQHLRFLFFMFSLDMAFWYTQWKISYLEKMERWIGRWIGWKGRPLSFEEELERSMRGMMQGGLGIKVDDNLFNG</sequence>
<gene>
    <name evidence="3" type="ORF">K435DRAFT_742727</name>
</gene>
<protein>
    <submittedName>
        <fullName evidence="3">ABC1-domain-containing protein</fullName>
    </submittedName>
</protein>
<feature type="domain" description="ABC1 atypical kinase-like" evidence="2">
    <location>
        <begin position="401"/>
        <end position="479"/>
    </location>
</feature>
<dbReference type="InterPro" id="IPR004147">
    <property type="entry name" value="ABC1_dom"/>
</dbReference>
<dbReference type="OrthoDB" id="427480at2759"/>